<dbReference type="Gene3D" id="1.10.510.10">
    <property type="entry name" value="Transferase(Phosphotransferase) domain 1"/>
    <property type="match status" value="1"/>
</dbReference>
<gene>
    <name evidence="2" type="ORF">RJ641_018722</name>
</gene>
<dbReference type="Proteomes" id="UP001370490">
    <property type="component" value="Unassembled WGS sequence"/>
</dbReference>
<dbReference type="Gene3D" id="3.30.200.20">
    <property type="entry name" value="Phosphorylase Kinase, domain 1"/>
    <property type="match status" value="1"/>
</dbReference>
<dbReference type="GO" id="GO:0005524">
    <property type="term" value="F:ATP binding"/>
    <property type="evidence" value="ECO:0007669"/>
    <property type="project" value="UniProtKB-UniRule"/>
</dbReference>
<evidence type="ECO:0000313" key="3">
    <source>
        <dbReference type="Proteomes" id="UP001370490"/>
    </source>
</evidence>
<protein>
    <recommendedName>
        <fullName evidence="4">Protein kinase domain-containing protein</fullName>
    </recommendedName>
</protein>
<keyword evidence="3" id="KW-1185">Reference proteome</keyword>
<dbReference type="InterPro" id="IPR011009">
    <property type="entry name" value="Kinase-like_dom_sf"/>
</dbReference>
<dbReference type="PANTHER" id="PTHR47987:SF13">
    <property type="entry name" value="RECEPTOR-LIKE CYTOSOLIC SERINE_THREONINE-PROTEIN KINASE RBK2"/>
    <property type="match status" value="1"/>
</dbReference>
<feature type="non-terminal residue" evidence="2">
    <location>
        <position position="123"/>
    </location>
</feature>
<dbReference type="PROSITE" id="PS00107">
    <property type="entry name" value="PROTEIN_KINASE_ATP"/>
    <property type="match status" value="1"/>
</dbReference>
<dbReference type="PANTHER" id="PTHR47987">
    <property type="entry name" value="OS08G0249100 PROTEIN"/>
    <property type="match status" value="1"/>
</dbReference>
<feature type="binding site" evidence="1">
    <location>
        <position position="39"/>
    </location>
    <ligand>
        <name>ATP</name>
        <dbReference type="ChEBI" id="CHEBI:30616"/>
    </ligand>
</feature>
<comment type="caution">
    <text evidence="2">The sequence shown here is derived from an EMBL/GenBank/DDBJ whole genome shotgun (WGS) entry which is preliminary data.</text>
</comment>
<keyword evidence="1" id="KW-0547">Nucleotide-binding</keyword>
<reference evidence="2 3" key="1">
    <citation type="submission" date="2023-12" db="EMBL/GenBank/DDBJ databases">
        <title>A high-quality genome assembly for Dillenia turbinata (Dilleniales).</title>
        <authorList>
            <person name="Chanderbali A."/>
        </authorList>
    </citation>
    <scope>NUCLEOTIDE SEQUENCE [LARGE SCALE GENOMIC DNA]</scope>
    <source>
        <strain evidence="2">LSX21</strain>
        <tissue evidence="2">Leaf</tissue>
    </source>
</reference>
<organism evidence="2 3">
    <name type="scientific">Dillenia turbinata</name>
    <dbReference type="NCBI Taxonomy" id="194707"/>
    <lineage>
        <taxon>Eukaryota</taxon>
        <taxon>Viridiplantae</taxon>
        <taxon>Streptophyta</taxon>
        <taxon>Embryophyta</taxon>
        <taxon>Tracheophyta</taxon>
        <taxon>Spermatophyta</taxon>
        <taxon>Magnoliopsida</taxon>
        <taxon>eudicotyledons</taxon>
        <taxon>Gunneridae</taxon>
        <taxon>Pentapetalae</taxon>
        <taxon>Dilleniales</taxon>
        <taxon>Dilleniaceae</taxon>
        <taxon>Dillenia</taxon>
    </lineage>
</organism>
<accession>A0AAN8UQ32</accession>
<dbReference type="InterPro" id="IPR017441">
    <property type="entry name" value="Protein_kinase_ATP_BS"/>
</dbReference>
<dbReference type="EMBL" id="JBAMMX010000024">
    <property type="protein sequence ID" value="KAK6915861.1"/>
    <property type="molecule type" value="Genomic_DNA"/>
</dbReference>
<evidence type="ECO:0008006" key="4">
    <source>
        <dbReference type="Google" id="ProtNLM"/>
    </source>
</evidence>
<keyword evidence="1" id="KW-0067">ATP-binding</keyword>
<dbReference type="AlphaFoldDB" id="A0AAN8UQ32"/>
<dbReference type="InterPro" id="IPR046958">
    <property type="entry name" value="RBK1/2/STUNTED"/>
</dbReference>
<name>A0AAN8UQ32_9MAGN</name>
<sequence>MKNFRQATENFSPTRLIGKGSHGSIYKVALRDGIVVAIKRPSPATTPKSLKMKLSYYIFYLTQPAGTIGYLDPSYTSPGTKNDVYSFGVLLLEIISCRRAIDVLQTPASIIEWAMSLIQLDQM</sequence>
<dbReference type="SUPFAM" id="SSF56112">
    <property type="entry name" value="Protein kinase-like (PK-like)"/>
    <property type="match status" value="1"/>
</dbReference>
<evidence type="ECO:0000256" key="1">
    <source>
        <dbReference type="PROSITE-ProRule" id="PRU10141"/>
    </source>
</evidence>
<proteinExistence type="predicted"/>
<evidence type="ECO:0000313" key="2">
    <source>
        <dbReference type="EMBL" id="KAK6915861.1"/>
    </source>
</evidence>